<dbReference type="InterPro" id="IPR029058">
    <property type="entry name" value="AB_hydrolase_fold"/>
</dbReference>
<dbReference type="AlphaFoldDB" id="A0AAE3VMU0"/>
<dbReference type="PANTHER" id="PTHR37017">
    <property type="entry name" value="AB HYDROLASE-1 DOMAIN-CONTAINING PROTEIN-RELATED"/>
    <property type="match status" value="1"/>
</dbReference>
<feature type="domain" description="AB hydrolase-1" evidence="1">
    <location>
        <begin position="41"/>
        <end position="254"/>
    </location>
</feature>
<dbReference type="Gene3D" id="3.40.50.1820">
    <property type="entry name" value="alpha/beta hydrolase"/>
    <property type="match status" value="1"/>
</dbReference>
<dbReference type="PANTHER" id="PTHR37017:SF11">
    <property type="entry name" value="ESTERASE_LIPASE_THIOESTERASE DOMAIN-CONTAINING PROTEIN"/>
    <property type="match status" value="1"/>
</dbReference>
<dbReference type="InterPro" id="IPR000073">
    <property type="entry name" value="AB_hydrolase_1"/>
</dbReference>
<reference evidence="2" key="1">
    <citation type="submission" date="2023-07" db="EMBL/GenBank/DDBJ databases">
        <title>Genomic Encyclopedia of Type Strains, Phase IV (KMG-IV): sequencing the most valuable type-strain genomes for metagenomic binning, comparative biology and taxonomic classification.</title>
        <authorList>
            <person name="Goeker M."/>
        </authorList>
    </citation>
    <scope>NUCLEOTIDE SEQUENCE</scope>
    <source>
        <strain evidence="2">DSM 21202</strain>
    </source>
</reference>
<evidence type="ECO:0000313" key="2">
    <source>
        <dbReference type="EMBL" id="MDQ0314942.1"/>
    </source>
</evidence>
<accession>A0AAE3VMU0</accession>
<dbReference type="SUPFAM" id="SSF53474">
    <property type="entry name" value="alpha/beta-Hydrolases"/>
    <property type="match status" value="1"/>
</dbReference>
<name>A0AAE3VMU0_9HYPH</name>
<dbReference type="EMBL" id="JAUSUL010000001">
    <property type="protein sequence ID" value="MDQ0314942.1"/>
    <property type="molecule type" value="Genomic_DNA"/>
</dbReference>
<sequence>MSFHMEISIVNHLQSLLLSSAVAVGVVTGPSGGAFADVNNIVLVHGANVDGSTWRDVYDRLTAEDYRVTIVQMPLTSTEDDIAAVQRIVDVQNGPMLLVGHSYGGVVISEVGVDPNVRGLVYVAAFQPDVGESGGGLLSSAPGEFSSDMLKVFEDGHYLINEDGFLSVVGNGLSDKDAVFLARSQAASNSSILEYQTQSAAWAEKPSWSVIATLDRTITPDLQRRMAGRGGSTVVHIENGHMLPLTNPGEVADVVRQAADAVE</sequence>
<evidence type="ECO:0000313" key="3">
    <source>
        <dbReference type="Proteomes" id="UP001229244"/>
    </source>
</evidence>
<proteinExistence type="predicted"/>
<dbReference type="Proteomes" id="UP001229244">
    <property type="component" value="Unassembled WGS sequence"/>
</dbReference>
<keyword evidence="3" id="KW-1185">Reference proteome</keyword>
<organism evidence="2 3">
    <name type="scientific">Amorphus orientalis</name>
    <dbReference type="NCBI Taxonomy" id="649198"/>
    <lineage>
        <taxon>Bacteria</taxon>
        <taxon>Pseudomonadati</taxon>
        <taxon>Pseudomonadota</taxon>
        <taxon>Alphaproteobacteria</taxon>
        <taxon>Hyphomicrobiales</taxon>
        <taxon>Amorphaceae</taxon>
        <taxon>Amorphus</taxon>
    </lineage>
</organism>
<comment type="caution">
    <text evidence="2">The sequence shown here is derived from an EMBL/GenBank/DDBJ whole genome shotgun (WGS) entry which is preliminary data.</text>
</comment>
<gene>
    <name evidence="2" type="ORF">J2S73_001379</name>
</gene>
<protein>
    <submittedName>
        <fullName evidence="2">Pimeloyl-ACP methyl ester carboxylesterase</fullName>
    </submittedName>
</protein>
<dbReference type="RefSeq" id="WP_306884726.1">
    <property type="nucleotide sequence ID" value="NZ_JAUSUL010000001.1"/>
</dbReference>
<dbReference type="InterPro" id="IPR052897">
    <property type="entry name" value="Sec-Metab_Biosynth_Hydrolase"/>
</dbReference>
<dbReference type="Pfam" id="PF12697">
    <property type="entry name" value="Abhydrolase_6"/>
    <property type="match status" value="1"/>
</dbReference>
<evidence type="ECO:0000259" key="1">
    <source>
        <dbReference type="Pfam" id="PF12697"/>
    </source>
</evidence>